<dbReference type="InterPro" id="IPR000792">
    <property type="entry name" value="Tscrpt_reg_LuxR_C"/>
</dbReference>
<dbReference type="Proteomes" id="UP000641137">
    <property type="component" value="Unassembled WGS sequence"/>
</dbReference>
<dbReference type="InterPro" id="IPR036693">
    <property type="entry name" value="TF_LuxR_autoind-bd_dom_sf"/>
</dbReference>
<dbReference type="PROSITE" id="PS50043">
    <property type="entry name" value="HTH_LUXR_2"/>
    <property type="match status" value="1"/>
</dbReference>
<evidence type="ECO:0000256" key="3">
    <source>
        <dbReference type="ARBA" id="ARBA00023163"/>
    </source>
</evidence>
<dbReference type="GO" id="GO:0006355">
    <property type="term" value="P:regulation of DNA-templated transcription"/>
    <property type="evidence" value="ECO:0007669"/>
    <property type="project" value="InterPro"/>
</dbReference>
<feature type="domain" description="HTH luxR-type" evidence="4">
    <location>
        <begin position="167"/>
        <end position="232"/>
    </location>
</feature>
<organism evidence="5 6">
    <name type="scientific">Limoniibacter endophyticus</name>
    <dbReference type="NCBI Taxonomy" id="1565040"/>
    <lineage>
        <taxon>Bacteria</taxon>
        <taxon>Pseudomonadati</taxon>
        <taxon>Pseudomonadota</taxon>
        <taxon>Alphaproteobacteria</taxon>
        <taxon>Hyphomicrobiales</taxon>
        <taxon>Bartonellaceae</taxon>
        <taxon>Limoniibacter</taxon>
    </lineage>
</organism>
<proteinExistence type="predicted"/>
<dbReference type="Gene3D" id="1.10.10.10">
    <property type="entry name" value="Winged helix-like DNA-binding domain superfamily/Winged helix DNA-binding domain"/>
    <property type="match status" value="1"/>
</dbReference>
<keyword evidence="6" id="KW-1185">Reference proteome</keyword>
<dbReference type="GO" id="GO:0003677">
    <property type="term" value="F:DNA binding"/>
    <property type="evidence" value="ECO:0007669"/>
    <property type="project" value="UniProtKB-KW"/>
</dbReference>
<reference evidence="5" key="2">
    <citation type="submission" date="2020-09" db="EMBL/GenBank/DDBJ databases">
        <authorList>
            <person name="Sun Q."/>
            <person name="Kim S."/>
        </authorList>
    </citation>
    <scope>NUCLEOTIDE SEQUENCE</scope>
    <source>
        <strain evidence="5">KCTC 42097</strain>
    </source>
</reference>
<dbReference type="InterPro" id="IPR016032">
    <property type="entry name" value="Sig_transdc_resp-reg_C-effctor"/>
</dbReference>
<dbReference type="CDD" id="cd06170">
    <property type="entry name" value="LuxR_C_like"/>
    <property type="match status" value="1"/>
</dbReference>
<comment type="caution">
    <text evidence="5">The sequence shown here is derived from an EMBL/GenBank/DDBJ whole genome shotgun (WGS) entry which is preliminary data.</text>
</comment>
<dbReference type="PANTHER" id="PTHR44688">
    <property type="entry name" value="DNA-BINDING TRANSCRIPTIONAL ACTIVATOR DEVR_DOSR"/>
    <property type="match status" value="1"/>
</dbReference>
<dbReference type="SUPFAM" id="SSF46894">
    <property type="entry name" value="C-terminal effector domain of the bipartite response regulators"/>
    <property type="match status" value="1"/>
</dbReference>
<keyword evidence="3" id="KW-0804">Transcription</keyword>
<dbReference type="SMART" id="SM00421">
    <property type="entry name" value="HTH_LUXR"/>
    <property type="match status" value="1"/>
</dbReference>
<dbReference type="PRINTS" id="PR00038">
    <property type="entry name" value="HTHLUXR"/>
</dbReference>
<evidence type="ECO:0000313" key="5">
    <source>
        <dbReference type="EMBL" id="GHC64664.1"/>
    </source>
</evidence>
<gene>
    <name evidence="5" type="ORF">GCM10010136_06770</name>
</gene>
<dbReference type="AlphaFoldDB" id="A0A8J3GGC1"/>
<evidence type="ECO:0000313" key="6">
    <source>
        <dbReference type="Proteomes" id="UP000641137"/>
    </source>
</evidence>
<sequence length="235" mass="26076">MPQVMQSTPTRRRQSGPAFNLHTIADAYRHCREIAQEHGIRRFACLSMFASNGKEAADQLFDTDGWEKKAPQNLGTHGLERMIQHSLESVLPLCWGDGLPCADVCIHAASLVESRAGFAFPVQAERGRTGYFLFLDPQWQLSREAICDLHMQCFALFRVIASLPVQDLVEHPGLSKRELECLKLTANGQTSEDIAKKLGLSVHTANQYLVNSTVKLNAVSRVHAVAKALRLGLID</sequence>
<dbReference type="RefSeq" id="WP_244636591.1">
    <property type="nucleotide sequence ID" value="NZ_BMZO01000002.1"/>
</dbReference>
<dbReference type="EMBL" id="BMZO01000002">
    <property type="protein sequence ID" value="GHC64664.1"/>
    <property type="molecule type" value="Genomic_DNA"/>
</dbReference>
<name>A0A8J3GGC1_9HYPH</name>
<evidence type="ECO:0000259" key="4">
    <source>
        <dbReference type="PROSITE" id="PS50043"/>
    </source>
</evidence>
<dbReference type="Gene3D" id="3.30.450.80">
    <property type="entry name" value="Transcription factor LuxR-like, autoinducer-binding domain"/>
    <property type="match status" value="1"/>
</dbReference>
<evidence type="ECO:0000256" key="2">
    <source>
        <dbReference type="ARBA" id="ARBA00023125"/>
    </source>
</evidence>
<dbReference type="InterPro" id="IPR036388">
    <property type="entry name" value="WH-like_DNA-bd_sf"/>
</dbReference>
<dbReference type="Pfam" id="PF00196">
    <property type="entry name" value="GerE"/>
    <property type="match status" value="1"/>
</dbReference>
<evidence type="ECO:0000256" key="1">
    <source>
        <dbReference type="ARBA" id="ARBA00023015"/>
    </source>
</evidence>
<protein>
    <submittedName>
        <fullName evidence="5">Helix-turn-helix transcriptional regulator</fullName>
    </submittedName>
</protein>
<accession>A0A8J3GGC1</accession>
<reference evidence="5" key="1">
    <citation type="journal article" date="2014" name="Int. J. Syst. Evol. Microbiol.">
        <title>Complete genome sequence of Corynebacterium casei LMG S-19264T (=DSM 44701T), isolated from a smear-ripened cheese.</title>
        <authorList>
            <consortium name="US DOE Joint Genome Institute (JGI-PGF)"/>
            <person name="Walter F."/>
            <person name="Albersmeier A."/>
            <person name="Kalinowski J."/>
            <person name="Ruckert C."/>
        </authorList>
    </citation>
    <scope>NUCLEOTIDE SEQUENCE</scope>
    <source>
        <strain evidence="5">KCTC 42097</strain>
    </source>
</reference>
<keyword evidence="1" id="KW-0805">Transcription regulation</keyword>
<keyword evidence="2" id="KW-0238">DNA-binding</keyword>
<dbReference type="PANTHER" id="PTHR44688:SF16">
    <property type="entry name" value="DNA-BINDING TRANSCRIPTIONAL ACTIVATOR DEVR_DOSR"/>
    <property type="match status" value="1"/>
</dbReference>